<feature type="compositionally biased region" description="Low complexity" evidence="1">
    <location>
        <begin position="143"/>
        <end position="170"/>
    </location>
</feature>
<evidence type="ECO:0000256" key="1">
    <source>
        <dbReference type="SAM" id="MobiDB-lite"/>
    </source>
</evidence>
<sequence>MAEWADTQIRTLIDERRTRNDEFHNLGRNRKIFWNSIADKINQENRTSLNGYQCKEKFSNLVRDYNAMCDFISGRKSSRSRLGVQYFDEFCIHFWERPEDEFDRVRSINTFNRRRSRESGNIMPVPSTREVECELRSSERRLSQSPSISRSPSVSRSQSPPISRRQSPSVGRRRSLSIR</sequence>
<dbReference type="Gene3D" id="1.10.10.60">
    <property type="entry name" value="Homeodomain-like"/>
    <property type="match status" value="1"/>
</dbReference>
<dbReference type="EMBL" id="LLXH01002671">
    <property type="protein sequence ID" value="PKC55327.1"/>
    <property type="molecule type" value="Genomic_DNA"/>
</dbReference>
<dbReference type="VEuPathDB" id="FungiDB:RhiirFUN_003402"/>
<organism evidence="3 4">
    <name type="scientific">Rhizophagus irregularis</name>
    <dbReference type="NCBI Taxonomy" id="588596"/>
    <lineage>
        <taxon>Eukaryota</taxon>
        <taxon>Fungi</taxon>
        <taxon>Fungi incertae sedis</taxon>
        <taxon>Mucoromycota</taxon>
        <taxon>Glomeromycotina</taxon>
        <taxon>Glomeromycetes</taxon>
        <taxon>Glomerales</taxon>
        <taxon>Glomeraceae</taxon>
        <taxon>Rhizophagus</taxon>
    </lineage>
</organism>
<gene>
    <name evidence="3" type="ORF">RhiirA1_503824</name>
</gene>
<reference evidence="3 4" key="1">
    <citation type="submission" date="2017-10" db="EMBL/GenBank/DDBJ databases">
        <title>Extensive intraspecific genome diversity in a model arbuscular mycorrhizal fungus.</title>
        <authorList>
            <person name="Chen E.C.H."/>
            <person name="Morin E."/>
            <person name="Baudet D."/>
            <person name="Noel J."/>
            <person name="Ndikumana S."/>
            <person name="Charron P."/>
            <person name="St-Onge C."/>
            <person name="Giorgi J."/>
            <person name="Grigoriev I.V."/>
            <person name="Roux C."/>
            <person name="Martin F.M."/>
            <person name="Corradi N."/>
        </authorList>
    </citation>
    <scope>NUCLEOTIDE SEQUENCE [LARGE SCALE GENOMIC DNA]</scope>
    <source>
        <strain evidence="3 4">A1</strain>
    </source>
</reference>
<accession>A0A2N0QW91</accession>
<evidence type="ECO:0000313" key="4">
    <source>
        <dbReference type="Proteomes" id="UP000232688"/>
    </source>
</evidence>
<protein>
    <recommendedName>
        <fullName evidence="2">Myb/SANT-like DNA-binding domain-containing protein</fullName>
    </recommendedName>
</protein>
<feature type="domain" description="Myb/SANT-like DNA-binding" evidence="2">
    <location>
        <begin position="3"/>
        <end position="90"/>
    </location>
</feature>
<feature type="region of interest" description="Disordered" evidence="1">
    <location>
        <begin position="135"/>
        <end position="179"/>
    </location>
</feature>
<evidence type="ECO:0000259" key="2">
    <source>
        <dbReference type="Pfam" id="PF13837"/>
    </source>
</evidence>
<dbReference type="Pfam" id="PF13837">
    <property type="entry name" value="Myb_DNA-bind_4"/>
    <property type="match status" value="1"/>
</dbReference>
<comment type="caution">
    <text evidence="3">The sequence shown here is derived from an EMBL/GenBank/DDBJ whole genome shotgun (WGS) entry which is preliminary data.</text>
</comment>
<dbReference type="Proteomes" id="UP000232688">
    <property type="component" value="Unassembled WGS sequence"/>
</dbReference>
<reference evidence="3 4" key="2">
    <citation type="submission" date="2017-10" db="EMBL/GenBank/DDBJ databases">
        <title>Genome analyses suggest a sexual origin of heterokaryosis in a supposedly ancient asexual fungus.</title>
        <authorList>
            <person name="Corradi N."/>
            <person name="Sedzielewska K."/>
            <person name="Noel J."/>
            <person name="Charron P."/>
            <person name="Farinelli L."/>
            <person name="Marton T."/>
            <person name="Kruger M."/>
            <person name="Pelin A."/>
            <person name="Brachmann A."/>
            <person name="Corradi N."/>
        </authorList>
    </citation>
    <scope>NUCLEOTIDE SEQUENCE [LARGE SCALE GENOMIC DNA]</scope>
    <source>
        <strain evidence="3 4">A1</strain>
    </source>
</reference>
<proteinExistence type="predicted"/>
<name>A0A2N0QW91_9GLOM</name>
<dbReference type="AlphaFoldDB" id="A0A2N0QW91"/>
<dbReference type="VEuPathDB" id="FungiDB:RhiirA1_503824"/>
<dbReference type="InterPro" id="IPR044822">
    <property type="entry name" value="Myb_DNA-bind_4"/>
</dbReference>
<evidence type="ECO:0000313" key="3">
    <source>
        <dbReference type="EMBL" id="PKC55327.1"/>
    </source>
</evidence>
<dbReference type="VEuPathDB" id="FungiDB:FUN_004881"/>